<dbReference type="GO" id="GO:0004623">
    <property type="term" value="F:phospholipase A2 activity"/>
    <property type="evidence" value="ECO:0007669"/>
    <property type="project" value="InterPro"/>
</dbReference>
<dbReference type="Pfam" id="PF08398">
    <property type="entry name" value="Phospholip_A2_4"/>
    <property type="match status" value="1"/>
</dbReference>
<dbReference type="PROSITE" id="PS00118">
    <property type="entry name" value="PA2_HIS"/>
    <property type="match status" value="1"/>
</dbReference>
<keyword evidence="2" id="KW-0964">Secreted</keyword>
<accession>A0A396S506</accession>
<dbReference type="Gene3D" id="1.20.90.10">
    <property type="entry name" value="Phospholipase A2 domain"/>
    <property type="match status" value="1"/>
</dbReference>
<name>A0A396S506_9BACL</name>
<evidence type="ECO:0000313" key="5">
    <source>
        <dbReference type="Proteomes" id="UP000265692"/>
    </source>
</evidence>
<keyword evidence="5" id="KW-1185">Reference proteome</keyword>
<keyword evidence="4" id="KW-0946">Virion</keyword>
<dbReference type="InterPro" id="IPR033113">
    <property type="entry name" value="PLA2_histidine"/>
</dbReference>
<keyword evidence="4" id="KW-0167">Capsid protein</keyword>
<comment type="subcellular location">
    <subcellularLocation>
        <location evidence="1">Secreted</location>
    </subcellularLocation>
</comment>
<proteinExistence type="predicted"/>
<evidence type="ECO:0000313" key="4">
    <source>
        <dbReference type="EMBL" id="RHW33390.1"/>
    </source>
</evidence>
<evidence type="ECO:0000256" key="2">
    <source>
        <dbReference type="ARBA" id="ARBA00022525"/>
    </source>
</evidence>
<dbReference type="InterPro" id="IPR013607">
    <property type="entry name" value="Phospholipase_A2-like"/>
</dbReference>
<dbReference type="GO" id="GO:0005198">
    <property type="term" value="F:structural molecule activity"/>
    <property type="evidence" value="ECO:0007669"/>
    <property type="project" value="InterPro"/>
</dbReference>
<dbReference type="RefSeq" id="WP_118877254.1">
    <property type="nucleotide sequence ID" value="NZ_QWEI01000010.1"/>
</dbReference>
<evidence type="ECO:0000259" key="3">
    <source>
        <dbReference type="Pfam" id="PF08398"/>
    </source>
</evidence>
<organism evidence="4 5">
    <name type="scientific">Ureibacillus yapensis</name>
    <dbReference type="NCBI Taxonomy" id="2304605"/>
    <lineage>
        <taxon>Bacteria</taxon>
        <taxon>Bacillati</taxon>
        <taxon>Bacillota</taxon>
        <taxon>Bacilli</taxon>
        <taxon>Bacillales</taxon>
        <taxon>Caryophanaceae</taxon>
        <taxon>Ureibacillus</taxon>
    </lineage>
</organism>
<feature type="domain" description="Phospholipase A2-like" evidence="3">
    <location>
        <begin position="7"/>
        <end position="59"/>
    </location>
</feature>
<gene>
    <name evidence="4" type="ORF">D1B33_15190</name>
</gene>
<comment type="caution">
    <text evidence="4">The sequence shown here is derived from an EMBL/GenBank/DDBJ whole genome shotgun (WGS) entry which is preliminary data.</text>
</comment>
<dbReference type="InterPro" id="IPR036444">
    <property type="entry name" value="PLipase_A2_dom_sf"/>
</dbReference>
<evidence type="ECO:0000256" key="1">
    <source>
        <dbReference type="ARBA" id="ARBA00004613"/>
    </source>
</evidence>
<protein>
    <submittedName>
        <fullName evidence="4">Parvovirus coat protein VP1-like protein</fullName>
    </submittedName>
</protein>
<reference evidence="4 5" key="1">
    <citation type="submission" date="2018-08" db="EMBL/GenBank/DDBJ databases">
        <title>Lysinibacillus sp. YLB-03 draft genome sequence.</title>
        <authorList>
            <person name="Yu L."/>
        </authorList>
    </citation>
    <scope>NUCLEOTIDE SEQUENCE [LARGE SCALE GENOMIC DNA]</scope>
    <source>
        <strain evidence="4 5">YLB-03</strain>
    </source>
</reference>
<dbReference type="SUPFAM" id="SSF48619">
    <property type="entry name" value="Phospholipase A2, PLA2"/>
    <property type="match status" value="1"/>
</dbReference>
<sequence length="90" mass="10469">MRHRRIGYCAPGYRYCGPGCSGPGSPTNQVDACCKAHDECYFYNKDKSYRRYCDNLFYQCLAPYTNHPNKIGRDARLFTRIIQLKNYLIG</sequence>
<dbReference type="GO" id="GO:0005576">
    <property type="term" value="C:extracellular region"/>
    <property type="evidence" value="ECO:0007669"/>
    <property type="project" value="UniProtKB-SubCell"/>
</dbReference>
<dbReference type="Proteomes" id="UP000265692">
    <property type="component" value="Unassembled WGS sequence"/>
</dbReference>
<dbReference type="EMBL" id="QWEI01000010">
    <property type="protein sequence ID" value="RHW33390.1"/>
    <property type="molecule type" value="Genomic_DNA"/>
</dbReference>
<dbReference type="GO" id="GO:0050482">
    <property type="term" value="P:arachidonate secretion"/>
    <property type="evidence" value="ECO:0007669"/>
    <property type="project" value="InterPro"/>
</dbReference>
<dbReference type="GO" id="GO:0006644">
    <property type="term" value="P:phospholipid metabolic process"/>
    <property type="evidence" value="ECO:0007669"/>
    <property type="project" value="InterPro"/>
</dbReference>
<dbReference type="AlphaFoldDB" id="A0A396S506"/>